<keyword evidence="3" id="KW-1185">Reference proteome</keyword>
<evidence type="ECO:0000313" key="3">
    <source>
        <dbReference type="Proteomes" id="UP000252893"/>
    </source>
</evidence>
<accession>A0A366DPX1</accession>
<dbReference type="PROSITE" id="PS51257">
    <property type="entry name" value="PROKAR_LIPOPROTEIN"/>
    <property type="match status" value="1"/>
</dbReference>
<sequence length="197" mass="21152">MRSPYFMLSAPVLALLLVGCQSTKPIAMSVNATPTASGIKNGDMLAPQRASGQDIPQLRGQEMVTIRTYENIKKPDVQFATLTEIEGVTCEIESDGYKATVKTPAEVRVPNYGYASRLISARCNAPGYKPGFESVKAYNKTGEQRMNSASGGGLAGVVLVAMIHAATDEKKHEFAYPPLKVTMTKPVVASAKQVARK</sequence>
<feature type="chain" id="PRO_5017000622" description="Lipoprotein" evidence="1">
    <location>
        <begin position="24"/>
        <end position="197"/>
    </location>
</feature>
<evidence type="ECO:0000313" key="2">
    <source>
        <dbReference type="EMBL" id="RBO92140.1"/>
    </source>
</evidence>
<evidence type="ECO:0008006" key="4">
    <source>
        <dbReference type="Google" id="ProtNLM"/>
    </source>
</evidence>
<dbReference type="AlphaFoldDB" id="A0A366DPX1"/>
<protein>
    <recommendedName>
        <fullName evidence="4">Lipoprotein</fullName>
    </recommendedName>
</protein>
<gene>
    <name evidence="2" type="ORF">DFR47_10739</name>
</gene>
<name>A0A366DPX1_9HYPH</name>
<feature type="signal peptide" evidence="1">
    <location>
        <begin position="1"/>
        <end position="23"/>
    </location>
</feature>
<keyword evidence="1" id="KW-0732">Signal</keyword>
<organism evidence="2 3">
    <name type="scientific">Pseudochrobactrum asaccharolyticum</name>
    <dbReference type="NCBI Taxonomy" id="354351"/>
    <lineage>
        <taxon>Bacteria</taxon>
        <taxon>Pseudomonadati</taxon>
        <taxon>Pseudomonadota</taxon>
        <taxon>Alphaproteobacteria</taxon>
        <taxon>Hyphomicrobiales</taxon>
        <taxon>Brucellaceae</taxon>
        <taxon>Pseudochrobactrum</taxon>
    </lineage>
</organism>
<evidence type="ECO:0000256" key="1">
    <source>
        <dbReference type="SAM" id="SignalP"/>
    </source>
</evidence>
<reference evidence="2 3" key="1">
    <citation type="submission" date="2018-06" db="EMBL/GenBank/DDBJ databases">
        <title>Genomic Encyclopedia of Type Strains, Phase IV (KMG-IV): sequencing the most valuable type-strain genomes for metagenomic binning, comparative biology and taxonomic classification.</title>
        <authorList>
            <person name="Goeker M."/>
        </authorList>
    </citation>
    <scope>NUCLEOTIDE SEQUENCE [LARGE SCALE GENOMIC DNA]</scope>
    <source>
        <strain evidence="2 3">DSM 25619</strain>
    </source>
</reference>
<dbReference type="RefSeq" id="WP_147245588.1">
    <property type="nucleotide sequence ID" value="NZ_JBHEEG010000009.1"/>
</dbReference>
<proteinExistence type="predicted"/>
<dbReference type="OrthoDB" id="8361570at2"/>
<dbReference type="Proteomes" id="UP000252893">
    <property type="component" value="Unassembled WGS sequence"/>
</dbReference>
<comment type="caution">
    <text evidence="2">The sequence shown here is derived from an EMBL/GenBank/DDBJ whole genome shotgun (WGS) entry which is preliminary data.</text>
</comment>
<dbReference type="EMBL" id="QNRH01000007">
    <property type="protein sequence ID" value="RBO92140.1"/>
    <property type="molecule type" value="Genomic_DNA"/>
</dbReference>